<dbReference type="RefSeq" id="XP_016214574.1">
    <property type="nucleotide sequence ID" value="XM_016357782.1"/>
</dbReference>
<gene>
    <name evidence="2" type="ORF">PV09_04438</name>
</gene>
<dbReference type="VEuPathDB" id="FungiDB:PV09_04438"/>
<feature type="region of interest" description="Disordered" evidence="1">
    <location>
        <begin position="1"/>
        <end position="27"/>
    </location>
</feature>
<keyword evidence="3" id="KW-1185">Reference proteome</keyword>
<dbReference type="InParanoid" id="A0A0D2AE14"/>
<evidence type="ECO:0000256" key="1">
    <source>
        <dbReference type="SAM" id="MobiDB-lite"/>
    </source>
</evidence>
<organism evidence="2 3">
    <name type="scientific">Verruconis gallopava</name>
    <dbReference type="NCBI Taxonomy" id="253628"/>
    <lineage>
        <taxon>Eukaryota</taxon>
        <taxon>Fungi</taxon>
        <taxon>Dikarya</taxon>
        <taxon>Ascomycota</taxon>
        <taxon>Pezizomycotina</taxon>
        <taxon>Dothideomycetes</taxon>
        <taxon>Pleosporomycetidae</taxon>
        <taxon>Venturiales</taxon>
        <taxon>Sympoventuriaceae</taxon>
        <taxon>Verruconis</taxon>
    </lineage>
</organism>
<evidence type="ECO:0000313" key="2">
    <source>
        <dbReference type="EMBL" id="KIW04705.1"/>
    </source>
</evidence>
<dbReference type="Proteomes" id="UP000053259">
    <property type="component" value="Unassembled WGS sequence"/>
</dbReference>
<dbReference type="GeneID" id="27312411"/>
<dbReference type="AlphaFoldDB" id="A0A0D2AE14"/>
<sequence length="68" mass="7308">MPAGTISSASSVKSLLSTASNDSGKSETYYVAKRPSMLMRLSSKLSPMKSLSEIEITYGFEPRETSGQ</sequence>
<reference evidence="2 3" key="1">
    <citation type="submission" date="2015-01" db="EMBL/GenBank/DDBJ databases">
        <title>The Genome Sequence of Ochroconis gallopava CBS43764.</title>
        <authorList>
            <consortium name="The Broad Institute Genomics Platform"/>
            <person name="Cuomo C."/>
            <person name="de Hoog S."/>
            <person name="Gorbushina A."/>
            <person name="Stielow B."/>
            <person name="Teixiera M."/>
            <person name="Abouelleil A."/>
            <person name="Chapman S.B."/>
            <person name="Priest M."/>
            <person name="Young S.K."/>
            <person name="Wortman J."/>
            <person name="Nusbaum C."/>
            <person name="Birren B."/>
        </authorList>
    </citation>
    <scope>NUCLEOTIDE SEQUENCE [LARGE SCALE GENOMIC DNA]</scope>
    <source>
        <strain evidence="2 3">CBS 43764</strain>
    </source>
</reference>
<dbReference type="EMBL" id="KN847540">
    <property type="protein sequence ID" value="KIW04705.1"/>
    <property type="molecule type" value="Genomic_DNA"/>
</dbReference>
<proteinExistence type="predicted"/>
<dbReference type="HOGENOM" id="CLU_2795878_0_0_1"/>
<feature type="compositionally biased region" description="Low complexity" evidence="1">
    <location>
        <begin position="7"/>
        <end position="20"/>
    </location>
</feature>
<protein>
    <submittedName>
        <fullName evidence="2">Uncharacterized protein</fullName>
    </submittedName>
</protein>
<accession>A0A0D2AE14</accession>
<evidence type="ECO:0000313" key="3">
    <source>
        <dbReference type="Proteomes" id="UP000053259"/>
    </source>
</evidence>
<name>A0A0D2AE14_9PEZI</name>